<feature type="active site" description="Proton donor/acceptor" evidence="2">
    <location>
        <position position="83"/>
    </location>
</feature>
<evidence type="ECO:0000313" key="4">
    <source>
        <dbReference type="EMBL" id="RNB85622.1"/>
    </source>
</evidence>
<dbReference type="RefSeq" id="WP_122912125.1">
    <property type="nucleotide sequence ID" value="NZ_RHHT01000003.1"/>
</dbReference>
<dbReference type="Pfam" id="PF00300">
    <property type="entry name" value="His_Phos_1"/>
    <property type="match status" value="1"/>
</dbReference>
<dbReference type="InterPro" id="IPR013078">
    <property type="entry name" value="His_Pase_superF_clade-1"/>
</dbReference>
<comment type="caution">
    <text evidence="4">The sequence shown here is derived from an EMBL/GenBank/DDBJ whole genome shotgun (WGS) entry which is preliminary data.</text>
</comment>
<feature type="binding site" evidence="3">
    <location>
        <position position="59"/>
    </location>
    <ligand>
        <name>substrate</name>
    </ligand>
</feature>
<feature type="active site" description="Tele-phosphohistidine intermediate" evidence="2">
    <location>
        <position position="8"/>
    </location>
</feature>
<reference evidence="4 5" key="1">
    <citation type="submission" date="2018-10" db="EMBL/GenBank/DDBJ databases">
        <title>Phylogenomics of Brevibacillus.</title>
        <authorList>
            <person name="Dunlap C."/>
        </authorList>
    </citation>
    <scope>NUCLEOTIDE SEQUENCE [LARGE SCALE GENOMIC DNA]</scope>
    <source>
        <strain evidence="4 5">JCM 15085</strain>
    </source>
</reference>
<dbReference type="GO" id="GO:0043755">
    <property type="term" value="F:alpha-ribazole phosphatase activity"/>
    <property type="evidence" value="ECO:0007669"/>
    <property type="project" value="UniProtKB-UniRule"/>
</dbReference>
<dbReference type="EC" id="3.1.3.73" evidence="1"/>
<organism evidence="4 5">
    <name type="scientific">Brevibacillus panacihumi</name>
    <dbReference type="NCBI Taxonomy" id="497735"/>
    <lineage>
        <taxon>Bacteria</taxon>
        <taxon>Bacillati</taxon>
        <taxon>Bacillota</taxon>
        <taxon>Bacilli</taxon>
        <taxon>Bacillales</taxon>
        <taxon>Paenibacillaceae</taxon>
        <taxon>Brevibacillus</taxon>
    </lineage>
</organism>
<dbReference type="Gene3D" id="3.40.50.1240">
    <property type="entry name" value="Phosphoglycerate mutase-like"/>
    <property type="match status" value="1"/>
</dbReference>
<dbReference type="SMART" id="SM00855">
    <property type="entry name" value="PGAM"/>
    <property type="match status" value="1"/>
</dbReference>
<evidence type="ECO:0000256" key="3">
    <source>
        <dbReference type="PIRSR" id="PIRSR613078-2"/>
    </source>
</evidence>
<name>A0A3M8DC48_9BACL</name>
<evidence type="ECO:0000256" key="2">
    <source>
        <dbReference type="PIRSR" id="PIRSR613078-1"/>
    </source>
</evidence>
<dbReference type="Proteomes" id="UP000281915">
    <property type="component" value="Unassembled WGS sequence"/>
</dbReference>
<accession>A0A3M8DC48</accession>
<feature type="binding site" evidence="3">
    <location>
        <begin position="7"/>
        <end position="14"/>
    </location>
    <ligand>
        <name>substrate</name>
    </ligand>
</feature>
<dbReference type="SUPFAM" id="SSF53254">
    <property type="entry name" value="Phosphoglycerate mutase-like"/>
    <property type="match status" value="1"/>
</dbReference>
<evidence type="ECO:0000256" key="1">
    <source>
        <dbReference type="NCBIfam" id="TIGR03162"/>
    </source>
</evidence>
<dbReference type="GO" id="GO:0009236">
    <property type="term" value="P:cobalamin biosynthetic process"/>
    <property type="evidence" value="ECO:0007669"/>
    <property type="project" value="UniProtKB-UniRule"/>
</dbReference>
<evidence type="ECO:0000313" key="5">
    <source>
        <dbReference type="Proteomes" id="UP000281915"/>
    </source>
</evidence>
<sequence>MKCLWVRHGETEMNRQSRYLGHTDVGLHENGRQQISALAEQLQSLELNPAKIYASDLQRCVQTAQLLTTRFPCSMETTAALRELSFGEWELLTYDEIVQKNEEEVKKWHKDPLLVSPPGGESLQQLGERVDAWLQEIVEMHAGEEALVIVTHGGVIRWFQSAWLTQDKSHYWQVEGLRHGTAMLTEWDGQRWTYQPLL</sequence>
<dbReference type="PANTHER" id="PTHR48100">
    <property type="entry name" value="BROAD-SPECIFICITY PHOSPHATASE YOR283W-RELATED"/>
    <property type="match status" value="1"/>
</dbReference>
<protein>
    <recommendedName>
        <fullName evidence="1">Alpha-ribazole phosphatase</fullName>
        <ecNumber evidence="1">3.1.3.73</ecNumber>
    </recommendedName>
</protein>
<dbReference type="AlphaFoldDB" id="A0A3M8DC48"/>
<dbReference type="InterPro" id="IPR050275">
    <property type="entry name" value="PGM_Phosphatase"/>
</dbReference>
<dbReference type="EMBL" id="RHHT01000003">
    <property type="protein sequence ID" value="RNB85622.1"/>
    <property type="molecule type" value="Genomic_DNA"/>
</dbReference>
<dbReference type="NCBIfam" id="TIGR03162">
    <property type="entry name" value="ribazole_cobC"/>
    <property type="match status" value="1"/>
</dbReference>
<dbReference type="CDD" id="cd07067">
    <property type="entry name" value="HP_PGM_like"/>
    <property type="match status" value="1"/>
</dbReference>
<proteinExistence type="predicted"/>
<dbReference type="InterPro" id="IPR029033">
    <property type="entry name" value="His_PPase_superfam"/>
</dbReference>
<dbReference type="InterPro" id="IPR017578">
    <property type="entry name" value="Ribazole_CobC"/>
</dbReference>
<gene>
    <name evidence="4" type="primary">cobC</name>
    <name evidence="4" type="ORF">EDM58_03600</name>
</gene>